<comment type="caution">
    <text evidence="1">The sequence shown here is derived from an EMBL/GenBank/DDBJ whole genome shotgun (WGS) entry which is preliminary data.</text>
</comment>
<gene>
    <name evidence="1" type="ORF">NDU88_003874</name>
</gene>
<name>A0AAV7V192_PLEWA</name>
<dbReference type="Proteomes" id="UP001066276">
    <property type="component" value="Chromosome 2_2"/>
</dbReference>
<organism evidence="1 2">
    <name type="scientific">Pleurodeles waltl</name>
    <name type="common">Iberian ribbed newt</name>
    <dbReference type="NCBI Taxonomy" id="8319"/>
    <lineage>
        <taxon>Eukaryota</taxon>
        <taxon>Metazoa</taxon>
        <taxon>Chordata</taxon>
        <taxon>Craniata</taxon>
        <taxon>Vertebrata</taxon>
        <taxon>Euteleostomi</taxon>
        <taxon>Amphibia</taxon>
        <taxon>Batrachia</taxon>
        <taxon>Caudata</taxon>
        <taxon>Salamandroidea</taxon>
        <taxon>Salamandridae</taxon>
        <taxon>Pleurodelinae</taxon>
        <taxon>Pleurodeles</taxon>
    </lineage>
</organism>
<keyword evidence="2" id="KW-1185">Reference proteome</keyword>
<evidence type="ECO:0000313" key="2">
    <source>
        <dbReference type="Proteomes" id="UP001066276"/>
    </source>
</evidence>
<dbReference type="EMBL" id="JANPWB010000004">
    <property type="protein sequence ID" value="KAJ1194586.1"/>
    <property type="molecule type" value="Genomic_DNA"/>
</dbReference>
<reference evidence="1" key="1">
    <citation type="journal article" date="2022" name="bioRxiv">
        <title>Sequencing and chromosome-scale assembly of the giantPleurodeles waltlgenome.</title>
        <authorList>
            <person name="Brown T."/>
            <person name="Elewa A."/>
            <person name="Iarovenko S."/>
            <person name="Subramanian E."/>
            <person name="Araus A.J."/>
            <person name="Petzold A."/>
            <person name="Susuki M."/>
            <person name="Suzuki K.-i.T."/>
            <person name="Hayashi T."/>
            <person name="Toyoda A."/>
            <person name="Oliveira C."/>
            <person name="Osipova E."/>
            <person name="Leigh N.D."/>
            <person name="Simon A."/>
            <person name="Yun M.H."/>
        </authorList>
    </citation>
    <scope>NUCLEOTIDE SEQUENCE</scope>
    <source>
        <strain evidence="1">20211129_DDA</strain>
        <tissue evidence="1">Liver</tissue>
    </source>
</reference>
<protein>
    <submittedName>
        <fullName evidence="1">Uncharacterized protein</fullName>
    </submittedName>
</protein>
<dbReference type="AlphaFoldDB" id="A0AAV7V192"/>
<accession>A0AAV7V192</accession>
<proteinExistence type="predicted"/>
<evidence type="ECO:0000313" key="1">
    <source>
        <dbReference type="EMBL" id="KAJ1194586.1"/>
    </source>
</evidence>
<sequence length="104" mass="11492">MSCSRSGPLRGAVPSPVLKQELFRTWPSAQSCSQPSTERSPCAFYSTIVSALYLLIHSTPGPFSLSRGVWKGKQRISWTFVLEQRRPCTRAPLISQQQAAPAEV</sequence>